<reference evidence="2 3" key="1">
    <citation type="journal article" date="2007" name="Int. J. Syst. Evol. Microbiol.">
        <title>Paenibacillus ginsengarvi sp. nov., isolated from soil from ginseng cultivation.</title>
        <authorList>
            <person name="Yoon M.H."/>
            <person name="Ten L.N."/>
            <person name="Im W.T."/>
        </authorList>
    </citation>
    <scope>NUCLEOTIDE SEQUENCE [LARGE SCALE GENOMIC DNA]</scope>
    <source>
        <strain evidence="2 3">KCTC 13059</strain>
    </source>
</reference>
<comment type="caution">
    <text evidence="2">The sequence shown here is derived from an EMBL/GenBank/DDBJ whole genome shotgun (WGS) entry which is preliminary data.</text>
</comment>
<feature type="compositionally biased region" description="Polar residues" evidence="1">
    <location>
        <begin position="43"/>
        <end position="55"/>
    </location>
</feature>
<evidence type="ECO:0000313" key="2">
    <source>
        <dbReference type="EMBL" id="RKN64084.1"/>
    </source>
</evidence>
<dbReference type="PANTHER" id="PTHR43649">
    <property type="entry name" value="ARABINOSE-BINDING PROTEIN-RELATED"/>
    <property type="match status" value="1"/>
</dbReference>
<sequence length="454" mass="50889">MRDIDMPKQATTKTALASALVLSLLAGCGGKGNGPNGTDEAGASSNPGKPETATSGPAEVVFYSNSGLAPEQFNTRYGNKLREKFPNYTIKYIQQVGAGTRIAEMVTAKTPFDIYFANVGSFENEALQYGVQSDMTELAKTHKLDLNRFDPSVISGVKSSSNGLYALPIHTDTMVLYYNKDIFDKFGVEYPKNGMTWDDMYALSKRLTRKDGDTPYIGYAPFPTYMFYMNPLSIPVMDEKNERPTINKDSRWRTFFQKLLIEPTEMPEVRAYLDNLKKNKSHIVNAFMKDRTTGMITYVSALAPTWPNEMGAFNWDWVSAPTLKEQPGVGSQPYTFYFGITNMASNKDAAMEVLKYMVSDEFQLSLAKMGYLPVVQSQDVKRALGQETAFKDKNWQAMFYNKMAPVPVKGIYENRVVGVYNGFAEQAMLGTLDVNTALRQAEESTVVKLDEWKR</sequence>
<evidence type="ECO:0000256" key="1">
    <source>
        <dbReference type="SAM" id="MobiDB-lite"/>
    </source>
</evidence>
<accession>A0A3B0AUB2</accession>
<dbReference type="AlphaFoldDB" id="A0A3B0AUB2"/>
<dbReference type="Pfam" id="PF01547">
    <property type="entry name" value="SBP_bac_1"/>
    <property type="match status" value="1"/>
</dbReference>
<dbReference type="SUPFAM" id="SSF53850">
    <property type="entry name" value="Periplasmic binding protein-like II"/>
    <property type="match status" value="1"/>
</dbReference>
<dbReference type="Gene3D" id="3.40.190.10">
    <property type="entry name" value="Periplasmic binding protein-like II"/>
    <property type="match status" value="1"/>
</dbReference>
<dbReference type="PANTHER" id="PTHR43649:SF12">
    <property type="entry name" value="DIACETYLCHITOBIOSE BINDING PROTEIN DASA"/>
    <property type="match status" value="1"/>
</dbReference>
<dbReference type="EMBL" id="RBAH01000045">
    <property type="protein sequence ID" value="RKN64084.1"/>
    <property type="molecule type" value="Genomic_DNA"/>
</dbReference>
<proteinExistence type="predicted"/>
<keyword evidence="3" id="KW-1185">Reference proteome</keyword>
<dbReference type="InterPro" id="IPR050490">
    <property type="entry name" value="Bact_solute-bd_prot1"/>
</dbReference>
<feature type="region of interest" description="Disordered" evidence="1">
    <location>
        <begin position="33"/>
        <end position="56"/>
    </location>
</feature>
<name>A0A3B0AUB2_9BACL</name>
<protein>
    <submittedName>
        <fullName evidence="2">Carbohydrate ABC transporter substrate-binding protein</fullName>
    </submittedName>
</protein>
<gene>
    <name evidence="2" type="ORF">D7M11_34435</name>
</gene>
<organism evidence="2 3">
    <name type="scientific">Paenibacillus ginsengarvi</name>
    <dbReference type="NCBI Taxonomy" id="400777"/>
    <lineage>
        <taxon>Bacteria</taxon>
        <taxon>Bacillati</taxon>
        <taxon>Bacillota</taxon>
        <taxon>Bacilli</taxon>
        <taxon>Bacillales</taxon>
        <taxon>Paenibacillaceae</taxon>
        <taxon>Paenibacillus</taxon>
    </lineage>
</organism>
<dbReference type="InterPro" id="IPR006059">
    <property type="entry name" value="SBP"/>
</dbReference>
<evidence type="ECO:0000313" key="3">
    <source>
        <dbReference type="Proteomes" id="UP000282311"/>
    </source>
</evidence>
<dbReference type="PROSITE" id="PS51257">
    <property type="entry name" value="PROKAR_LIPOPROTEIN"/>
    <property type="match status" value="1"/>
</dbReference>
<dbReference type="Proteomes" id="UP000282311">
    <property type="component" value="Unassembled WGS sequence"/>
</dbReference>